<organism evidence="1 2">
    <name type="scientific">Racocetra persica</name>
    <dbReference type="NCBI Taxonomy" id="160502"/>
    <lineage>
        <taxon>Eukaryota</taxon>
        <taxon>Fungi</taxon>
        <taxon>Fungi incertae sedis</taxon>
        <taxon>Mucoromycota</taxon>
        <taxon>Glomeromycotina</taxon>
        <taxon>Glomeromycetes</taxon>
        <taxon>Diversisporales</taxon>
        <taxon>Gigasporaceae</taxon>
        <taxon>Racocetra</taxon>
    </lineage>
</organism>
<name>A0ACA9S6K4_9GLOM</name>
<feature type="non-terminal residue" evidence="1">
    <location>
        <position position="1"/>
    </location>
</feature>
<dbReference type="Proteomes" id="UP000789920">
    <property type="component" value="Unassembled WGS sequence"/>
</dbReference>
<sequence length="79" mass="9523">SGAEERDCEFIVWLRDSKKADVEWVLNNEKEFKDLRERYWSYGLCQKCQQPNNKYDWCQSCNCSGNPDVDQFIKKHQLK</sequence>
<gene>
    <name evidence="1" type="ORF">RPERSI_LOCUS26970</name>
</gene>
<proteinExistence type="predicted"/>
<reference evidence="1" key="1">
    <citation type="submission" date="2021-06" db="EMBL/GenBank/DDBJ databases">
        <authorList>
            <person name="Kallberg Y."/>
            <person name="Tangrot J."/>
            <person name="Rosling A."/>
        </authorList>
    </citation>
    <scope>NUCLEOTIDE SEQUENCE</scope>
    <source>
        <strain evidence="1">MA461A</strain>
    </source>
</reference>
<dbReference type="EMBL" id="CAJVQC010093735">
    <property type="protein sequence ID" value="CAG8827396.1"/>
    <property type="molecule type" value="Genomic_DNA"/>
</dbReference>
<comment type="caution">
    <text evidence="1">The sequence shown here is derived from an EMBL/GenBank/DDBJ whole genome shotgun (WGS) entry which is preliminary data.</text>
</comment>
<keyword evidence="2" id="KW-1185">Reference proteome</keyword>
<feature type="non-terminal residue" evidence="1">
    <location>
        <position position="79"/>
    </location>
</feature>
<accession>A0ACA9S6K4</accession>
<evidence type="ECO:0000313" key="2">
    <source>
        <dbReference type="Proteomes" id="UP000789920"/>
    </source>
</evidence>
<evidence type="ECO:0000313" key="1">
    <source>
        <dbReference type="EMBL" id="CAG8827396.1"/>
    </source>
</evidence>
<protein>
    <submittedName>
        <fullName evidence="1">18305_t:CDS:1</fullName>
    </submittedName>
</protein>